<keyword evidence="3" id="KW-1185">Reference proteome</keyword>
<sequence length="215" mass="25024">MKKINWQYTFGEILIVIIGITIAFSMNKCAQDTKDQQQKNQYLTNIKNDVTSDKLQLVKNNEEINEKLNLTSEIIPLLATDSPEKMQIIGKIFKVANVTNFTPNNITYQTLINSGDLKLIDDFELKKAIELHYANYDIMFKDYERQETIHKEYLGPYFINNADYDAMRKGQFAFSNEKLLKNIMQSMNGSFMFKQRATEKAIKSCDSLLRVLEKF</sequence>
<feature type="transmembrane region" description="Helical" evidence="1">
    <location>
        <begin position="6"/>
        <end position="26"/>
    </location>
</feature>
<organism evidence="2 3">
    <name type="scientific">Lacinutrix iliipiscaria</name>
    <dbReference type="NCBI Taxonomy" id="1230532"/>
    <lineage>
        <taxon>Bacteria</taxon>
        <taxon>Pseudomonadati</taxon>
        <taxon>Bacteroidota</taxon>
        <taxon>Flavobacteriia</taxon>
        <taxon>Flavobacteriales</taxon>
        <taxon>Flavobacteriaceae</taxon>
        <taxon>Lacinutrix</taxon>
    </lineage>
</organism>
<dbReference type="EMBL" id="JBHUOV010000001">
    <property type="protein sequence ID" value="MFD2822056.1"/>
    <property type="molecule type" value="Genomic_DNA"/>
</dbReference>
<keyword evidence="1" id="KW-0812">Transmembrane</keyword>
<protein>
    <submittedName>
        <fullName evidence="2">DUF6090 family protein</fullName>
    </submittedName>
</protein>
<reference evidence="3" key="1">
    <citation type="journal article" date="2019" name="Int. J. Syst. Evol. Microbiol.">
        <title>The Global Catalogue of Microorganisms (GCM) 10K type strain sequencing project: providing services to taxonomists for standard genome sequencing and annotation.</title>
        <authorList>
            <consortium name="The Broad Institute Genomics Platform"/>
            <consortium name="The Broad Institute Genome Sequencing Center for Infectious Disease"/>
            <person name="Wu L."/>
            <person name="Ma J."/>
        </authorList>
    </citation>
    <scope>NUCLEOTIDE SEQUENCE [LARGE SCALE GENOMIC DNA]</scope>
    <source>
        <strain evidence="3">KCTC 32141</strain>
    </source>
</reference>
<proteinExistence type="predicted"/>
<dbReference type="Pfam" id="PF19578">
    <property type="entry name" value="DUF6090"/>
    <property type="match status" value="1"/>
</dbReference>
<keyword evidence="1" id="KW-0472">Membrane</keyword>
<accession>A0ABW5WLN5</accession>
<name>A0ABW5WLN5_9FLAO</name>
<keyword evidence="1" id="KW-1133">Transmembrane helix</keyword>
<gene>
    <name evidence="2" type="ORF">ACFS5M_00140</name>
</gene>
<evidence type="ECO:0000313" key="2">
    <source>
        <dbReference type="EMBL" id="MFD2822056.1"/>
    </source>
</evidence>
<comment type="caution">
    <text evidence="2">The sequence shown here is derived from an EMBL/GenBank/DDBJ whole genome shotgun (WGS) entry which is preliminary data.</text>
</comment>
<evidence type="ECO:0000313" key="3">
    <source>
        <dbReference type="Proteomes" id="UP001597533"/>
    </source>
</evidence>
<evidence type="ECO:0000256" key="1">
    <source>
        <dbReference type="SAM" id="Phobius"/>
    </source>
</evidence>
<dbReference type="RefSeq" id="WP_183484058.1">
    <property type="nucleotide sequence ID" value="NZ_JBHUOV010000001.1"/>
</dbReference>
<dbReference type="Proteomes" id="UP001597533">
    <property type="component" value="Unassembled WGS sequence"/>
</dbReference>
<dbReference type="InterPro" id="IPR045749">
    <property type="entry name" value="DUF6090"/>
</dbReference>